<organism evidence="2 3">
    <name type="scientific">Ziziphus jujuba var. spinosa</name>
    <dbReference type="NCBI Taxonomy" id="714518"/>
    <lineage>
        <taxon>Eukaryota</taxon>
        <taxon>Viridiplantae</taxon>
        <taxon>Streptophyta</taxon>
        <taxon>Embryophyta</taxon>
        <taxon>Tracheophyta</taxon>
        <taxon>Spermatophyta</taxon>
        <taxon>Magnoliopsida</taxon>
        <taxon>eudicotyledons</taxon>
        <taxon>Gunneridae</taxon>
        <taxon>Pentapetalae</taxon>
        <taxon>rosids</taxon>
        <taxon>fabids</taxon>
        <taxon>Rosales</taxon>
        <taxon>Rhamnaceae</taxon>
        <taxon>Paliureae</taxon>
        <taxon>Ziziphus</taxon>
    </lineage>
</organism>
<gene>
    <name evidence="2" type="ORF">FEM48_Zijuj12G0204600</name>
</gene>
<proteinExistence type="predicted"/>
<accession>A0A978UFD8</accession>
<sequence length="370" mass="41299">MVMDTPTSEFVEDFAMNQDGFFREALWFRYLKDIKIAKKSLTAAFMSVSEGSSLDDSKDPVDFSPISEVKMNRQVAENFMVVTDEDLSESSSETMLFSDRSMTDQDLSESSSRMLLLSDRSASSVITIEKEGRSKAADDSKFDSLEAEIVASFLRKAKTQLYNSANMDARSKKLLDTLIEIAVEDVHGVPDKRNRFVHLLGAKTRIVLWCFLLCVLAFSAILLLFSSGDQENVPTIFVLGDSLVDIGNNYNIVSLSKATIAKKSLNALFMSLSEDDSKEPVDFSPISEKPMLVTDQEDLSESSSETLLCSDRSRSNSVITIEKDQGFKAVDDDSKLHSLEAEIPFRFLRKAKTQLNCLPNMAARSKRLLD</sequence>
<evidence type="ECO:0000313" key="3">
    <source>
        <dbReference type="Proteomes" id="UP000813462"/>
    </source>
</evidence>
<evidence type="ECO:0000313" key="2">
    <source>
        <dbReference type="EMBL" id="KAH7513481.1"/>
    </source>
</evidence>
<keyword evidence="1" id="KW-1133">Transmembrane helix</keyword>
<evidence type="ECO:0000256" key="1">
    <source>
        <dbReference type="SAM" id="Phobius"/>
    </source>
</evidence>
<feature type="transmembrane region" description="Helical" evidence="1">
    <location>
        <begin position="206"/>
        <end position="225"/>
    </location>
</feature>
<keyword evidence="1" id="KW-0812">Transmembrane</keyword>
<reference evidence="2" key="1">
    <citation type="journal article" date="2021" name="Front. Plant Sci.">
        <title>Chromosome-Scale Genome Assembly for Chinese Sour Jujube and Insights Into Its Genome Evolution and Domestication Signature.</title>
        <authorList>
            <person name="Shen L.-Y."/>
            <person name="Luo H."/>
            <person name="Wang X.-L."/>
            <person name="Wang X.-M."/>
            <person name="Qiu X.-J."/>
            <person name="Liu H."/>
            <person name="Zhou S.-S."/>
            <person name="Jia K.-H."/>
            <person name="Nie S."/>
            <person name="Bao Y.-T."/>
            <person name="Zhang R.-G."/>
            <person name="Yun Q.-Z."/>
            <person name="Chai Y.-H."/>
            <person name="Lu J.-Y."/>
            <person name="Li Y."/>
            <person name="Zhao S.-W."/>
            <person name="Mao J.-F."/>
            <person name="Jia S.-G."/>
            <person name="Mao Y.-M."/>
        </authorList>
    </citation>
    <scope>NUCLEOTIDE SEQUENCE</scope>
    <source>
        <strain evidence="2">AT0</strain>
        <tissue evidence="2">Leaf</tissue>
    </source>
</reference>
<dbReference type="AlphaFoldDB" id="A0A978UFD8"/>
<name>A0A978UFD8_ZIZJJ</name>
<protein>
    <submittedName>
        <fullName evidence="2">Uncharacterized protein</fullName>
    </submittedName>
</protein>
<dbReference type="EMBL" id="JAEACU010000012">
    <property type="protein sequence ID" value="KAH7513481.1"/>
    <property type="molecule type" value="Genomic_DNA"/>
</dbReference>
<dbReference type="Proteomes" id="UP000813462">
    <property type="component" value="Unassembled WGS sequence"/>
</dbReference>
<keyword evidence="1" id="KW-0472">Membrane</keyword>
<comment type="caution">
    <text evidence="2">The sequence shown here is derived from an EMBL/GenBank/DDBJ whole genome shotgun (WGS) entry which is preliminary data.</text>
</comment>